<comment type="caution">
    <text evidence="2">The sequence shown here is derived from an EMBL/GenBank/DDBJ whole genome shotgun (WGS) entry which is preliminary data.</text>
</comment>
<sequence>MDLSAITKALNELSTKLDRMEGVGHVRRHCPNPTVMDNYRPNLQSNPPFQQNRNTIPNKEAIMGSNSATTTQAPGGENTLTTLSTATTANQTNPALLAAYEYLVRGRKRAIGRHDQQRGTAD</sequence>
<accession>A0A9N8WTI1</accession>
<feature type="region of interest" description="Disordered" evidence="1">
    <location>
        <begin position="26"/>
        <end position="55"/>
    </location>
</feature>
<reference evidence="2" key="1">
    <citation type="submission" date="2021-06" db="EMBL/GenBank/DDBJ databases">
        <authorList>
            <person name="Kallberg Y."/>
            <person name="Tangrot J."/>
            <person name="Rosling A."/>
        </authorList>
    </citation>
    <scope>NUCLEOTIDE SEQUENCE</scope>
    <source>
        <strain evidence="2">MT106</strain>
    </source>
</reference>
<evidence type="ECO:0000313" key="2">
    <source>
        <dbReference type="EMBL" id="CAG8493082.1"/>
    </source>
</evidence>
<feature type="compositionally biased region" description="Polar residues" evidence="1">
    <location>
        <begin position="41"/>
        <end position="55"/>
    </location>
</feature>
<evidence type="ECO:0000256" key="1">
    <source>
        <dbReference type="SAM" id="MobiDB-lite"/>
    </source>
</evidence>
<evidence type="ECO:0000313" key="3">
    <source>
        <dbReference type="Proteomes" id="UP000789831"/>
    </source>
</evidence>
<dbReference type="EMBL" id="CAJVPL010000405">
    <property type="protein sequence ID" value="CAG8493082.1"/>
    <property type="molecule type" value="Genomic_DNA"/>
</dbReference>
<name>A0A9N8WTI1_9GLOM</name>
<organism evidence="2 3">
    <name type="scientific">Ambispora gerdemannii</name>
    <dbReference type="NCBI Taxonomy" id="144530"/>
    <lineage>
        <taxon>Eukaryota</taxon>
        <taxon>Fungi</taxon>
        <taxon>Fungi incertae sedis</taxon>
        <taxon>Mucoromycota</taxon>
        <taxon>Glomeromycotina</taxon>
        <taxon>Glomeromycetes</taxon>
        <taxon>Archaeosporales</taxon>
        <taxon>Ambisporaceae</taxon>
        <taxon>Ambispora</taxon>
    </lineage>
</organism>
<proteinExistence type="predicted"/>
<keyword evidence="3" id="KW-1185">Reference proteome</keyword>
<gene>
    <name evidence="2" type="ORF">AGERDE_LOCUS3855</name>
</gene>
<protein>
    <submittedName>
        <fullName evidence="2">3119_t:CDS:1</fullName>
    </submittedName>
</protein>
<dbReference type="AlphaFoldDB" id="A0A9N8WTI1"/>
<dbReference type="Proteomes" id="UP000789831">
    <property type="component" value="Unassembled WGS sequence"/>
</dbReference>